<evidence type="ECO:0000313" key="2">
    <source>
        <dbReference type="EMBL" id="RMH94896.1"/>
    </source>
</evidence>
<dbReference type="EMBL" id="RFLY01000001">
    <property type="protein sequence ID" value="RMH94896.1"/>
    <property type="molecule type" value="Genomic_DNA"/>
</dbReference>
<accession>A0A3M2HYU1</accession>
<organism evidence="2 3">
    <name type="scientific">Solilutibacter pythonis</name>
    <dbReference type="NCBI Taxonomy" id="2483112"/>
    <lineage>
        <taxon>Bacteria</taxon>
        <taxon>Pseudomonadati</taxon>
        <taxon>Pseudomonadota</taxon>
        <taxon>Gammaproteobacteria</taxon>
        <taxon>Lysobacterales</taxon>
        <taxon>Lysobacteraceae</taxon>
        <taxon>Solilutibacter</taxon>
    </lineage>
</organism>
<name>A0A3M2HYU1_9GAMM</name>
<feature type="transmembrane region" description="Helical" evidence="1">
    <location>
        <begin position="85"/>
        <end position="108"/>
    </location>
</feature>
<proteinExistence type="predicted"/>
<keyword evidence="3" id="KW-1185">Reference proteome</keyword>
<feature type="transmembrane region" description="Helical" evidence="1">
    <location>
        <begin position="47"/>
        <end position="73"/>
    </location>
</feature>
<reference evidence="2 3" key="1">
    <citation type="submission" date="2018-10" db="EMBL/GenBank/DDBJ databases">
        <title>Proposal of Lysobacter pythonis sp. nov. isolated from royal pythons (Python regius).</title>
        <authorList>
            <person name="Hans-Juergen B."/>
            <person name="Huptas C."/>
            <person name="Sandra B."/>
            <person name="Igor L."/>
            <person name="Joachim S."/>
            <person name="Siegfried S."/>
            <person name="Mareike W."/>
            <person name="Peter K."/>
        </authorList>
    </citation>
    <scope>NUCLEOTIDE SEQUENCE [LARGE SCALE GENOMIC DNA]</scope>
    <source>
        <strain evidence="2 3">4284/11</strain>
    </source>
</reference>
<keyword evidence="1" id="KW-0812">Transmembrane</keyword>
<dbReference type="Proteomes" id="UP000275012">
    <property type="component" value="Unassembled WGS sequence"/>
</dbReference>
<feature type="transmembrane region" description="Helical" evidence="1">
    <location>
        <begin position="268"/>
        <end position="289"/>
    </location>
</feature>
<comment type="caution">
    <text evidence="2">The sequence shown here is derived from an EMBL/GenBank/DDBJ whole genome shotgun (WGS) entry which is preliminary data.</text>
</comment>
<sequence length="438" mass="47129">MTPSPTIRGSAFWRGFAALLLAFVVAQLSLQVDVAMLARHAPGMSGAYVLFTRLVLIDWVAAMAFGAVVSVAIAQAARHGSASLVIRWAMGLAGLIGIVLLLTGWLLYPALAPWVAGGDEALVAMLESAIPWFVAGAPFRILNACAAFALHATHRGTTILRWKVCEVAAKVAMNIVFLNIIEAGFVGCFMASLLVQAASSGWVLMCLRKQTGGFPLLPPKRWGCEQAIKGAWEGQRILSMQLLGLITVGLFAWPGISMVTTERLDAFGAGVALAMLVFSPLAALSRFLAIRFSGRPDCEVQALMRELLSHGIPMIAMVAVLLALGQHWLGLSVYAQQGPWWSIFVWSLALSLPVRLATNILRAALQGRGDFNNVAKADSLMGWILGLPLIAIGLKLDSPTLAYAYLWLPEISIFAWLTFRYRASARMRDAATGIAENS</sequence>
<protein>
    <submittedName>
        <fullName evidence="2">Multi antimicrobial extrusion protein MatE</fullName>
    </submittedName>
</protein>
<feature type="transmembrane region" description="Helical" evidence="1">
    <location>
        <begin position="171"/>
        <end position="194"/>
    </location>
</feature>
<evidence type="ECO:0000313" key="3">
    <source>
        <dbReference type="Proteomes" id="UP000275012"/>
    </source>
</evidence>
<dbReference type="InterPro" id="IPR054667">
    <property type="entry name" value="Export_MbnM"/>
</dbReference>
<feature type="transmembrane region" description="Helical" evidence="1">
    <location>
        <begin position="340"/>
        <end position="358"/>
    </location>
</feature>
<evidence type="ECO:0000256" key="1">
    <source>
        <dbReference type="SAM" id="Phobius"/>
    </source>
</evidence>
<feature type="transmembrane region" description="Helical" evidence="1">
    <location>
        <begin position="379"/>
        <end position="396"/>
    </location>
</feature>
<feature type="transmembrane region" description="Helical" evidence="1">
    <location>
        <begin position="402"/>
        <end position="419"/>
    </location>
</feature>
<dbReference type="AlphaFoldDB" id="A0A3M2HYU1"/>
<keyword evidence="1" id="KW-0472">Membrane</keyword>
<feature type="transmembrane region" description="Helical" evidence="1">
    <location>
        <begin position="128"/>
        <end position="150"/>
    </location>
</feature>
<dbReference type="NCBIfam" id="NF045578">
    <property type="entry name" value="export_MbnM"/>
    <property type="match status" value="1"/>
</dbReference>
<gene>
    <name evidence="2" type="ORF">EBB59_00970</name>
</gene>
<keyword evidence="1" id="KW-1133">Transmembrane helix</keyword>
<feature type="transmembrane region" description="Helical" evidence="1">
    <location>
        <begin position="310"/>
        <end position="328"/>
    </location>
</feature>